<accession>A0A813IJZ0</accession>
<dbReference type="Proteomes" id="UP000626109">
    <property type="component" value="Unassembled WGS sequence"/>
</dbReference>
<dbReference type="PANTHER" id="PTHR23308">
    <property type="entry name" value="NUCLEAR INHIBITOR OF PROTEIN PHOSPHATASE-1"/>
    <property type="match status" value="1"/>
</dbReference>
<organism evidence="2 3">
    <name type="scientific">Polarella glacialis</name>
    <name type="common">Dinoflagellate</name>
    <dbReference type="NCBI Taxonomy" id="89957"/>
    <lineage>
        <taxon>Eukaryota</taxon>
        <taxon>Sar</taxon>
        <taxon>Alveolata</taxon>
        <taxon>Dinophyceae</taxon>
        <taxon>Suessiales</taxon>
        <taxon>Suessiaceae</taxon>
        <taxon>Polarella</taxon>
    </lineage>
</organism>
<feature type="domain" description="FHA" evidence="1">
    <location>
        <begin position="124"/>
        <end position="179"/>
    </location>
</feature>
<proteinExistence type="predicted"/>
<gene>
    <name evidence="2" type="ORF">PGLA2088_LOCUS9445</name>
</gene>
<dbReference type="Pfam" id="PF00498">
    <property type="entry name" value="FHA"/>
    <property type="match status" value="1"/>
</dbReference>
<protein>
    <recommendedName>
        <fullName evidence="1">FHA domain-containing protein</fullName>
    </recommendedName>
</protein>
<dbReference type="EMBL" id="CAJNNW010010448">
    <property type="protein sequence ID" value="CAE8652084.1"/>
    <property type="molecule type" value="Genomic_DNA"/>
</dbReference>
<dbReference type="PROSITE" id="PS50006">
    <property type="entry name" value="FHA_DOMAIN"/>
    <property type="match status" value="1"/>
</dbReference>
<dbReference type="SMART" id="SM00240">
    <property type="entry name" value="FHA"/>
    <property type="match status" value="1"/>
</dbReference>
<dbReference type="InterPro" id="IPR000253">
    <property type="entry name" value="FHA_dom"/>
</dbReference>
<evidence type="ECO:0000259" key="1">
    <source>
        <dbReference type="PROSITE" id="PS50006"/>
    </source>
</evidence>
<sequence length="211" mass="23019">VVTVEVVSPLVPTGTVQLLICFKEPEGGTALRETLTYRYLINLKSTKVDDCHPVICISGDCYTLREQFCSSSGGMVANKQEVVKHVPGAIAEAFILRRCGQGPVADILRPPPETVVVSPERRRLIVGREETCAVVFRHPHVSKAHATLLLQDSPEAGASCMLLMQDSSSNGTWVNGEKMTTGRYQQLQAGDRISFLAPTFGSLDEDPTTYE</sequence>
<dbReference type="InterPro" id="IPR008984">
    <property type="entry name" value="SMAD_FHA_dom_sf"/>
</dbReference>
<dbReference type="SUPFAM" id="SSF49879">
    <property type="entry name" value="SMAD/FHA domain"/>
    <property type="match status" value="1"/>
</dbReference>
<feature type="non-terminal residue" evidence="2">
    <location>
        <position position="1"/>
    </location>
</feature>
<evidence type="ECO:0000313" key="2">
    <source>
        <dbReference type="EMBL" id="CAE8652084.1"/>
    </source>
</evidence>
<dbReference type="Gene3D" id="2.60.200.20">
    <property type="match status" value="1"/>
</dbReference>
<name>A0A813IJZ0_POLGL</name>
<dbReference type="CDD" id="cd00060">
    <property type="entry name" value="FHA"/>
    <property type="match status" value="1"/>
</dbReference>
<comment type="caution">
    <text evidence="2">The sequence shown here is derived from an EMBL/GenBank/DDBJ whole genome shotgun (WGS) entry which is preliminary data.</text>
</comment>
<dbReference type="InterPro" id="IPR050923">
    <property type="entry name" value="Cell_Proc_Reg/RNA_Proc"/>
</dbReference>
<dbReference type="AlphaFoldDB" id="A0A813IJZ0"/>
<evidence type="ECO:0000313" key="3">
    <source>
        <dbReference type="Proteomes" id="UP000626109"/>
    </source>
</evidence>
<reference evidence="2" key="1">
    <citation type="submission" date="2021-02" db="EMBL/GenBank/DDBJ databases">
        <authorList>
            <person name="Dougan E. K."/>
            <person name="Rhodes N."/>
            <person name="Thang M."/>
            <person name="Chan C."/>
        </authorList>
    </citation>
    <scope>NUCLEOTIDE SEQUENCE</scope>
</reference>
<feature type="non-terminal residue" evidence="2">
    <location>
        <position position="211"/>
    </location>
</feature>